<proteinExistence type="predicted"/>
<evidence type="ECO:0000256" key="1">
    <source>
        <dbReference type="SAM" id="MobiDB-lite"/>
    </source>
</evidence>
<gene>
    <name evidence="2" type="ORF">VDAG_00425</name>
</gene>
<organism evidence="2 3">
    <name type="scientific">Verticillium dahliae (strain VdLs.17 / ATCC MYA-4575 / FGSC 10137)</name>
    <name type="common">Verticillium wilt</name>
    <dbReference type="NCBI Taxonomy" id="498257"/>
    <lineage>
        <taxon>Eukaryota</taxon>
        <taxon>Fungi</taxon>
        <taxon>Dikarya</taxon>
        <taxon>Ascomycota</taxon>
        <taxon>Pezizomycotina</taxon>
        <taxon>Sordariomycetes</taxon>
        <taxon>Hypocreomycetidae</taxon>
        <taxon>Glomerellales</taxon>
        <taxon>Plectosphaerellaceae</taxon>
        <taxon>Verticillium</taxon>
    </lineage>
</organism>
<evidence type="ECO:0000313" key="3">
    <source>
        <dbReference type="Proteomes" id="UP000001611"/>
    </source>
</evidence>
<feature type="region of interest" description="Disordered" evidence="1">
    <location>
        <begin position="1"/>
        <end position="20"/>
    </location>
</feature>
<sequence length="50" mass="5454">MQTENEGRDALGGSRPGSSVYITKDGDGHWGLRCLRCLDCLTACRPLRST</sequence>
<dbReference type="Proteomes" id="UP000001611">
    <property type="component" value="Chromosome 2"/>
</dbReference>
<dbReference type="RefSeq" id="XP_009650097.1">
    <property type="nucleotide sequence ID" value="XM_009651802.1"/>
</dbReference>
<dbReference type="GeneID" id="20701888"/>
<dbReference type="KEGG" id="vda:VDAG_00425"/>
<dbReference type="AlphaFoldDB" id="G2WS92"/>
<keyword evidence="3" id="KW-1185">Reference proteome</keyword>
<protein>
    <submittedName>
        <fullName evidence="2">Uncharacterized protein</fullName>
    </submittedName>
</protein>
<dbReference type="HOGENOM" id="CLU_3126140_0_0_1"/>
<dbReference type="InParanoid" id="G2WS92"/>
<dbReference type="EMBL" id="DS572695">
    <property type="protein sequence ID" value="EGY13743.1"/>
    <property type="molecule type" value="Genomic_DNA"/>
</dbReference>
<name>G2WS92_VERDV</name>
<reference evidence="2 3" key="1">
    <citation type="submission" date="2008-03" db="EMBL/GenBank/DDBJ databases">
        <title>The Genome Sequence of Verticillium dahliae VdLs.17.</title>
        <authorList>
            <consortium name="The Broad Institute Genome Sequencing Platform"/>
            <person name="Ma L.-J.J."/>
            <person name="Klosterman S.J."/>
            <person name="Subbarao K."/>
            <person name="Dobinson K."/>
            <person name="Veronese P."/>
            <person name="Kang S."/>
            <person name="Gold S.E."/>
            <person name="Young S."/>
            <person name="Jaffe D."/>
            <person name="Gnerre S."/>
            <person name="Berlin A."/>
            <person name="Heiman D."/>
            <person name="Hepburn T."/>
            <person name="Sykes S."/>
            <person name="Alvarado L."/>
            <person name="Kodira C.D."/>
            <person name="Lander E."/>
            <person name="Galagan J."/>
            <person name="Nusbaum C."/>
            <person name="Birren B."/>
        </authorList>
    </citation>
    <scope>NUCLEOTIDE SEQUENCE [LARGE SCALE GENOMIC DNA]</scope>
    <source>
        <strain evidence="3">VdLs.17 / ATCC MYA-4575 / FGSC 10137</strain>
    </source>
</reference>
<evidence type="ECO:0000313" key="2">
    <source>
        <dbReference type="EMBL" id="EGY13743.1"/>
    </source>
</evidence>
<accession>G2WS92</accession>